<proteinExistence type="predicted"/>
<protein>
    <submittedName>
        <fullName evidence="1">Uncharacterized protein</fullName>
    </submittedName>
</protein>
<evidence type="ECO:0000313" key="1">
    <source>
        <dbReference type="EMBL" id="JAE06687.1"/>
    </source>
</evidence>
<dbReference type="EMBL" id="GBRH01191209">
    <property type="protein sequence ID" value="JAE06687.1"/>
    <property type="molecule type" value="Transcribed_RNA"/>
</dbReference>
<accession>A0A0A9F2Y7</accession>
<name>A0A0A9F2Y7_ARUDO</name>
<reference evidence="1" key="2">
    <citation type="journal article" date="2015" name="Data Brief">
        <title>Shoot transcriptome of the giant reed, Arundo donax.</title>
        <authorList>
            <person name="Barrero R.A."/>
            <person name="Guerrero F.D."/>
            <person name="Moolhuijzen P."/>
            <person name="Goolsby J.A."/>
            <person name="Tidwell J."/>
            <person name="Bellgard S.E."/>
            <person name="Bellgard M.I."/>
        </authorList>
    </citation>
    <scope>NUCLEOTIDE SEQUENCE</scope>
    <source>
        <tissue evidence="1">Shoot tissue taken approximately 20 cm above the soil surface</tissue>
    </source>
</reference>
<sequence length="48" mass="5525">MNPIGNKSQCRIESNHIWAQTAVLGLNILTNRAVYNRFIEARKYYVAS</sequence>
<organism evidence="1">
    <name type="scientific">Arundo donax</name>
    <name type="common">Giant reed</name>
    <name type="synonym">Donax arundinaceus</name>
    <dbReference type="NCBI Taxonomy" id="35708"/>
    <lineage>
        <taxon>Eukaryota</taxon>
        <taxon>Viridiplantae</taxon>
        <taxon>Streptophyta</taxon>
        <taxon>Embryophyta</taxon>
        <taxon>Tracheophyta</taxon>
        <taxon>Spermatophyta</taxon>
        <taxon>Magnoliopsida</taxon>
        <taxon>Liliopsida</taxon>
        <taxon>Poales</taxon>
        <taxon>Poaceae</taxon>
        <taxon>PACMAD clade</taxon>
        <taxon>Arundinoideae</taxon>
        <taxon>Arundineae</taxon>
        <taxon>Arundo</taxon>
    </lineage>
</organism>
<reference evidence="1" key="1">
    <citation type="submission" date="2014-09" db="EMBL/GenBank/DDBJ databases">
        <authorList>
            <person name="Magalhaes I.L.F."/>
            <person name="Oliveira U."/>
            <person name="Santos F.R."/>
            <person name="Vidigal T.H.D.A."/>
            <person name="Brescovit A.D."/>
            <person name="Santos A.J."/>
        </authorList>
    </citation>
    <scope>NUCLEOTIDE SEQUENCE</scope>
    <source>
        <tissue evidence="1">Shoot tissue taken approximately 20 cm above the soil surface</tissue>
    </source>
</reference>
<dbReference type="AlphaFoldDB" id="A0A0A9F2Y7"/>